<dbReference type="InterPro" id="IPR050256">
    <property type="entry name" value="Glycosyltransferase_2"/>
</dbReference>
<organism evidence="3 4">
    <name type="scientific">Candidatus Marsarchaeota G1 archaeon OSP_D</name>
    <dbReference type="NCBI Taxonomy" id="1978155"/>
    <lineage>
        <taxon>Archaea</taxon>
        <taxon>Candidatus Marsarchaeota</taxon>
        <taxon>Candidatus Marsarchaeota group 1</taxon>
    </lineage>
</organism>
<keyword evidence="1" id="KW-0812">Transmembrane</keyword>
<dbReference type="InterPro" id="IPR001173">
    <property type="entry name" value="Glyco_trans_2-like"/>
</dbReference>
<comment type="caution">
    <text evidence="3">The sequence shown here is derived from an EMBL/GenBank/DDBJ whole genome shotgun (WGS) entry which is preliminary data.</text>
</comment>
<feature type="transmembrane region" description="Helical" evidence="1">
    <location>
        <begin position="163"/>
        <end position="182"/>
    </location>
</feature>
<evidence type="ECO:0000259" key="2">
    <source>
        <dbReference type="Pfam" id="PF00535"/>
    </source>
</evidence>
<dbReference type="SUPFAM" id="SSF53448">
    <property type="entry name" value="Nucleotide-diphospho-sugar transferases"/>
    <property type="match status" value="1"/>
</dbReference>
<dbReference type="Proteomes" id="UP000240880">
    <property type="component" value="Unassembled WGS sequence"/>
</dbReference>
<dbReference type="InterPro" id="IPR029044">
    <property type="entry name" value="Nucleotide-diphossugar_trans"/>
</dbReference>
<feature type="domain" description="Glycosyltransferase 2-like" evidence="2">
    <location>
        <begin position="48"/>
        <end position="157"/>
    </location>
</feature>
<keyword evidence="1" id="KW-1133">Transmembrane helix</keyword>
<dbReference type="Gene3D" id="3.90.550.10">
    <property type="entry name" value="Spore Coat Polysaccharide Biosynthesis Protein SpsA, Chain A"/>
    <property type="match status" value="1"/>
</dbReference>
<name>A0A2R6A6H1_9ARCH</name>
<dbReference type="EMBL" id="NEXC01000119">
    <property type="protein sequence ID" value="PSN81903.1"/>
    <property type="molecule type" value="Genomic_DNA"/>
</dbReference>
<dbReference type="AlphaFoldDB" id="A0A2R6A6H1"/>
<keyword evidence="1" id="KW-0472">Membrane</keyword>
<dbReference type="PANTHER" id="PTHR48090:SF7">
    <property type="entry name" value="RFBJ PROTEIN"/>
    <property type="match status" value="1"/>
</dbReference>
<protein>
    <recommendedName>
        <fullName evidence="2">Glycosyltransferase 2-like domain-containing protein</fullName>
    </recommendedName>
</protein>
<dbReference type="CDD" id="cd04179">
    <property type="entry name" value="DPM_DPG-synthase_like"/>
    <property type="match status" value="1"/>
</dbReference>
<dbReference type="Pfam" id="PF00535">
    <property type="entry name" value="Glycos_transf_2"/>
    <property type="match status" value="1"/>
</dbReference>
<evidence type="ECO:0000313" key="4">
    <source>
        <dbReference type="Proteomes" id="UP000240880"/>
    </source>
</evidence>
<sequence>MLSSSLTPKLKHTKEFNHNSKNFLSQTFKRKISKIVVSCVKEIGARISVIIPTLNEANGVAHVIREVRRALPCSEIIVVDGDSSDGTPDIAKREGAKLITVTKRGYGAAIKEGIRKSSGEFLLIVDGDGTYDLSNLEELVKCADQNTVVVGCRFHSKPAGMGFVNFVGNFLLSLLFRVLWFVPIKDSQSGLKLFPKKLGLTLSQDGMEISTEILVNAKRNFLRIKEVQIPSYRKRLGGSSKLNPLRDGVRIALFVLKQRLTR</sequence>
<evidence type="ECO:0000313" key="3">
    <source>
        <dbReference type="EMBL" id="PSN81903.1"/>
    </source>
</evidence>
<dbReference type="PANTHER" id="PTHR48090">
    <property type="entry name" value="UNDECAPRENYL-PHOSPHATE 4-DEOXY-4-FORMAMIDO-L-ARABINOSE TRANSFERASE-RELATED"/>
    <property type="match status" value="1"/>
</dbReference>
<reference evidence="3 4" key="1">
    <citation type="submission" date="2017-04" db="EMBL/GenBank/DDBJ databases">
        <title>Novel microbial lineages endemic to geothermal iron-oxide mats fill important gaps in the evolutionary history of Archaea.</title>
        <authorList>
            <person name="Jay Z.J."/>
            <person name="Beam J.P."/>
            <person name="Dlakic M."/>
            <person name="Rusch D.B."/>
            <person name="Kozubal M.A."/>
            <person name="Inskeep W.P."/>
        </authorList>
    </citation>
    <scope>NUCLEOTIDE SEQUENCE [LARGE SCALE GENOMIC DNA]</scope>
    <source>
        <strain evidence="3">OSP_D</strain>
    </source>
</reference>
<accession>A0A2R6A6H1</accession>
<gene>
    <name evidence="3" type="ORF">B9Q01_09530</name>
</gene>
<evidence type="ECO:0000256" key="1">
    <source>
        <dbReference type="SAM" id="Phobius"/>
    </source>
</evidence>
<proteinExistence type="predicted"/>